<accession>A0AAE0YNX0</accession>
<evidence type="ECO:0000256" key="4">
    <source>
        <dbReference type="PROSITE-ProRule" id="PRU00134"/>
    </source>
</evidence>
<protein>
    <recommendedName>
        <fullName evidence="5">MYND-type domain-containing protein</fullName>
    </recommendedName>
</protein>
<sequence>MAEGGKKPTFEDFYGEVAFEDQNNKSLHSQFADQCKSESHNGTFVTAKRFGLESNCVKNRAASSDRTFGPDVANGCDGATQLTGKITTTKFGTGVLTNIEWSTASRPRVYRRPRHVAQKMTIASCPDGAKVKRLDTDVLSKLSTICNLCRKTSPEPLKRCARCLAVSYCSKDCQLRDFMNHKMFCRRCDRYDVARARVYPAVRFFHDLQDARDYSVVLRDMPTEQQFERGAWCNLLVEIHRLVYFPWGRYSCLVGDLAGEVTRVIFHDERKAYRHPSLGQARHGPSPLDTCFLPGQFLLLIGAHWRQFTDGRPGIRINDLDSVYVINMSDHAWPKDYRRAIEQDAQSNHLVLPLNFKI</sequence>
<reference evidence="6" key="1">
    <citation type="journal article" date="2023" name="G3 (Bethesda)">
        <title>A reference genome for the long-term kleptoplast-retaining sea slug Elysia crispata morphotype clarki.</title>
        <authorList>
            <person name="Eastman K.E."/>
            <person name="Pendleton A.L."/>
            <person name="Shaikh M.A."/>
            <person name="Suttiyut T."/>
            <person name="Ogas R."/>
            <person name="Tomko P."/>
            <person name="Gavelis G."/>
            <person name="Widhalm J.R."/>
            <person name="Wisecaver J.H."/>
        </authorList>
    </citation>
    <scope>NUCLEOTIDE SEQUENCE</scope>
    <source>
        <strain evidence="6">ECLA1</strain>
    </source>
</reference>
<evidence type="ECO:0000313" key="6">
    <source>
        <dbReference type="EMBL" id="KAK3752498.1"/>
    </source>
</evidence>
<keyword evidence="2 4" id="KW-0863">Zinc-finger</keyword>
<dbReference type="Gene3D" id="6.10.140.2220">
    <property type="match status" value="1"/>
</dbReference>
<evidence type="ECO:0000259" key="5">
    <source>
        <dbReference type="PROSITE" id="PS50865"/>
    </source>
</evidence>
<dbReference type="AlphaFoldDB" id="A0AAE0YNX0"/>
<proteinExistence type="predicted"/>
<evidence type="ECO:0000256" key="1">
    <source>
        <dbReference type="ARBA" id="ARBA00022723"/>
    </source>
</evidence>
<keyword evidence="7" id="KW-1185">Reference proteome</keyword>
<organism evidence="6 7">
    <name type="scientific">Elysia crispata</name>
    <name type="common">lettuce slug</name>
    <dbReference type="NCBI Taxonomy" id="231223"/>
    <lineage>
        <taxon>Eukaryota</taxon>
        <taxon>Metazoa</taxon>
        <taxon>Spiralia</taxon>
        <taxon>Lophotrochozoa</taxon>
        <taxon>Mollusca</taxon>
        <taxon>Gastropoda</taxon>
        <taxon>Heterobranchia</taxon>
        <taxon>Euthyneura</taxon>
        <taxon>Panpulmonata</taxon>
        <taxon>Sacoglossa</taxon>
        <taxon>Placobranchoidea</taxon>
        <taxon>Plakobranchidae</taxon>
        <taxon>Elysia</taxon>
    </lineage>
</organism>
<dbReference type="InterPro" id="IPR002893">
    <property type="entry name" value="Znf_MYND"/>
</dbReference>
<gene>
    <name evidence="6" type="ORF">RRG08_032789</name>
</gene>
<name>A0AAE0YNX0_9GAST</name>
<dbReference type="EMBL" id="JAWDGP010005762">
    <property type="protein sequence ID" value="KAK3752498.1"/>
    <property type="molecule type" value="Genomic_DNA"/>
</dbReference>
<keyword evidence="1" id="KW-0479">Metal-binding</keyword>
<keyword evidence="3" id="KW-0862">Zinc</keyword>
<dbReference type="Proteomes" id="UP001283361">
    <property type="component" value="Unassembled WGS sequence"/>
</dbReference>
<dbReference type="GO" id="GO:0008270">
    <property type="term" value="F:zinc ion binding"/>
    <property type="evidence" value="ECO:0007669"/>
    <property type="project" value="UniProtKB-KW"/>
</dbReference>
<evidence type="ECO:0000256" key="2">
    <source>
        <dbReference type="ARBA" id="ARBA00022771"/>
    </source>
</evidence>
<comment type="caution">
    <text evidence="6">The sequence shown here is derived from an EMBL/GenBank/DDBJ whole genome shotgun (WGS) entry which is preliminary data.</text>
</comment>
<dbReference type="PROSITE" id="PS01360">
    <property type="entry name" value="ZF_MYND_1"/>
    <property type="match status" value="1"/>
</dbReference>
<dbReference type="Pfam" id="PF01753">
    <property type="entry name" value="zf-MYND"/>
    <property type="match status" value="1"/>
</dbReference>
<evidence type="ECO:0000313" key="7">
    <source>
        <dbReference type="Proteomes" id="UP001283361"/>
    </source>
</evidence>
<dbReference type="PROSITE" id="PS50865">
    <property type="entry name" value="ZF_MYND_2"/>
    <property type="match status" value="1"/>
</dbReference>
<evidence type="ECO:0000256" key="3">
    <source>
        <dbReference type="ARBA" id="ARBA00022833"/>
    </source>
</evidence>
<dbReference type="SUPFAM" id="SSF144232">
    <property type="entry name" value="HIT/MYND zinc finger-like"/>
    <property type="match status" value="1"/>
</dbReference>
<feature type="domain" description="MYND-type" evidence="5">
    <location>
        <begin position="146"/>
        <end position="185"/>
    </location>
</feature>